<feature type="region of interest" description="Disordered" evidence="1">
    <location>
        <begin position="1"/>
        <end position="21"/>
    </location>
</feature>
<evidence type="ECO:0000256" key="1">
    <source>
        <dbReference type="SAM" id="MobiDB-lite"/>
    </source>
</evidence>
<feature type="region of interest" description="Disordered" evidence="1">
    <location>
        <begin position="300"/>
        <end position="323"/>
    </location>
</feature>
<reference evidence="2" key="1">
    <citation type="submission" date="2014-08" db="EMBL/GenBank/DDBJ databases">
        <authorList>
            <person name="Sharma Rahul"/>
            <person name="Thines Marco"/>
        </authorList>
    </citation>
    <scope>NUCLEOTIDE SEQUENCE</scope>
</reference>
<dbReference type="GO" id="GO:0000294">
    <property type="term" value="P:nuclear-transcribed mRNA catabolic process, RNase MRP-dependent"/>
    <property type="evidence" value="ECO:0007669"/>
    <property type="project" value="TreeGrafter"/>
</dbReference>
<dbReference type="PANTHER" id="PTHR37792">
    <property type="entry name" value="RIBONUCLEASE MRP PROTEIN SUBUNIT RMP1"/>
    <property type="match status" value="1"/>
</dbReference>
<accession>A0A0F7SUU8</accession>
<feature type="compositionally biased region" description="Low complexity" evidence="1">
    <location>
        <begin position="359"/>
        <end position="369"/>
    </location>
</feature>
<dbReference type="PANTHER" id="PTHR37792:SF1">
    <property type="entry name" value="RIBONUCLEASE MRP PROTEIN SUBUNIT RMP1"/>
    <property type="match status" value="1"/>
</dbReference>
<dbReference type="EMBL" id="LN483166">
    <property type="protein sequence ID" value="CED84494.1"/>
    <property type="molecule type" value="Genomic_DNA"/>
</dbReference>
<dbReference type="InterPro" id="IPR047205">
    <property type="entry name" value="RMP1"/>
</dbReference>
<evidence type="ECO:0000313" key="2">
    <source>
        <dbReference type="EMBL" id="CED84494.1"/>
    </source>
</evidence>
<feature type="compositionally biased region" description="Basic and acidic residues" evidence="1">
    <location>
        <begin position="341"/>
        <end position="356"/>
    </location>
</feature>
<name>A0A0F7SUU8_PHARH</name>
<feature type="compositionally biased region" description="Low complexity" evidence="1">
    <location>
        <begin position="1"/>
        <end position="18"/>
    </location>
</feature>
<dbReference type="AlphaFoldDB" id="A0A0F7SUU8"/>
<feature type="compositionally biased region" description="Low complexity" evidence="1">
    <location>
        <begin position="426"/>
        <end position="472"/>
    </location>
</feature>
<dbReference type="GO" id="GO:0000172">
    <property type="term" value="C:ribonuclease MRP complex"/>
    <property type="evidence" value="ECO:0007669"/>
    <property type="project" value="InterPro"/>
</dbReference>
<feature type="region of interest" description="Disordered" evidence="1">
    <location>
        <begin position="338"/>
        <end position="511"/>
    </location>
</feature>
<dbReference type="GO" id="GO:0000466">
    <property type="term" value="P:maturation of 5.8S rRNA from tricistronic rRNA transcript (SSU-rRNA, 5.8S rRNA, LSU-rRNA)"/>
    <property type="evidence" value="ECO:0007669"/>
    <property type="project" value="TreeGrafter"/>
</dbReference>
<feature type="compositionally biased region" description="Low complexity" evidence="1">
    <location>
        <begin position="300"/>
        <end position="309"/>
    </location>
</feature>
<organism evidence="2">
    <name type="scientific">Phaffia rhodozyma</name>
    <name type="common">Yeast</name>
    <name type="synonym">Xanthophyllomyces dendrorhous</name>
    <dbReference type="NCBI Taxonomy" id="264483"/>
    <lineage>
        <taxon>Eukaryota</taxon>
        <taxon>Fungi</taxon>
        <taxon>Dikarya</taxon>
        <taxon>Basidiomycota</taxon>
        <taxon>Agaricomycotina</taxon>
        <taxon>Tremellomycetes</taxon>
        <taxon>Cystofilobasidiales</taxon>
        <taxon>Mrakiaceae</taxon>
        <taxon>Phaffia</taxon>
    </lineage>
</organism>
<proteinExistence type="predicted"/>
<sequence>MSDSISTPTPTSTPVLPSSVPPPAHLLKPAHLQSLSTHFHTELDLLDRIVYKNQSQFRLNIFWRKVTEIRRLGRKVRDNWEEIRGKGLLESVGEETKANRESLKRFAVLVEKLHLALPKLHNALTLTIELTHFLPTVVVLLGITSRLWATSFILYDHLVCLWDKSFGKGTDGKRKGLRKLPEWSRSGSEAVCKDTTGLARMSVGATDKDTGPIISVPSLSSTMTNSSLPVDSPQSELGQVIERIPSKTAHPSVYPPGPITSHPGSSEAGDEDDTGVYIDGIGEAGEKISRDYFSLPINRSSSTSLSLSPSPSPSPSPFVPVRASNDSLDAKVNVDFNPESSLKDQKKLTDRRKVLKNDSSVPLVSSPLSRSTVFSPPLPLPAPLQSSSSLQDPSGPSVSSSSTNPTNPKPVKRSKVLGEPVHGTSKIKSQAQDSSSASSTSNSPSISITSTKSVKSINPSTTTAAVAVARTVPTKRKIDLPLDNSSDAPGGKEIKKKKKKKKGDEIDDIFG</sequence>
<dbReference type="GO" id="GO:0042134">
    <property type="term" value="F:rRNA primary transcript binding"/>
    <property type="evidence" value="ECO:0007669"/>
    <property type="project" value="InterPro"/>
</dbReference>
<feature type="compositionally biased region" description="Low complexity" evidence="1">
    <location>
        <begin position="383"/>
        <end position="406"/>
    </location>
</feature>
<feature type="region of interest" description="Disordered" evidence="1">
    <location>
        <begin position="247"/>
        <end position="278"/>
    </location>
</feature>
<protein>
    <recommendedName>
        <fullName evidence="3">Nucleolus and neural progenitor protein-like N-terminal domain-containing protein</fullName>
    </recommendedName>
</protein>
<evidence type="ECO:0008006" key="3">
    <source>
        <dbReference type="Google" id="ProtNLM"/>
    </source>
</evidence>